<proteinExistence type="predicted"/>
<dbReference type="GO" id="GO:0006750">
    <property type="term" value="P:glutathione biosynthetic process"/>
    <property type="evidence" value="ECO:0007669"/>
    <property type="project" value="InterPro"/>
</dbReference>
<protein>
    <submittedName>
        <fullName evidence="1">Uncharacterized protein</fullName>
    </submittedName>
</protein>
<dbReference type="EMBL" id="LVVM01001381">
    <property type="protein sequence ID" value="OJA18654.1"/>
    <property type="molecule type" value="Genomic_DNA"/>
</dbReference>
<dbReference type="AlphaFoldDB" id="A0A1J8QAF2"/>
<dbReference type="InterPro" id="IPR004308">
    <property type="entry name" value="GCS"/>
</dbReference>
<dbReference type="Proteomes" id="UP000183567">
    <property type="component" value="Unassembled WGS sequence"/>
</dbReference>
<dbReference type="GO" id="GO:0004357">
    <property type="term" value="F:glutamate-cysteine ligase activity"/>
    <property type="evidence" value="ECO:0007669"/>
    <property type="project" value="InterPro"/>
</dbReference>
<keyword evidence="2" id="KW-1185">Reference proteome</keyword>
<dbReference type="OrthoDB" id="7939818at2759"/>
<organism evidence="1 2">
    <name type="scientific">Rhizopogon vesiculosus</name>
    <dbReference type="NCBI Taxonomy" id="180088"/>
    <lineage>
        <taxon>Eukaryota</taxon>
        <taxon>Fungi</taxon>
        <taxon>Dikarya</taxon>
        <taxon>Basidiomycota</taxon>
        <taxon>Agaricomycotina</taxon>
        <taxon>Agaricomycetes</taxon>
        <taxon>Agaricomycetidae</taxon>
        <taxon>Boletales</taxon>
        <taxon>Suillineae</taxon>
        <taxon>Rhizopogonaceae</taxon>
        <taxon>Rhizopogon</taxon>
    </lineage>
</organism>
<name>A0A1J8QAF2_9AGAM</name>
<evidence type="ECO:0000313" key="1">
    <source>
        <dbReference type="EMBL" id="OJA18654.1"/>
    </source>
</evidence>
<accession>A0A1J8QAF2</accession>
<comment type="caution">
    <text evidence="1">The sequence shown here is derived from an EMBL/GenBank/DDBJ whole genome shotgun (WGS) entry which is preliminary data.</text>
</comment>
<gene>
    <name evidence="1" type="ORF">AZE42_14199</name>
</gene>
<reference evidence="1 2" key="1">
    <citation type="submission" date="2016-03" db="EMBL/GenBank/DDBJ databases">
        <title>Comparative genomics of the ectomycorrhizal sister species Rhizopogon vinicolor and Rhizopogon vesiculosus (Basidiomycota: Boletales) reveals a divergence of the mating type B locus.</title>
        <authorList>
            <person name="Mujic A.B."/>
            <person name="Kuo A."/>
            <person name="Tritt A."/>
            <person name="Lipzen A."/>
            <person name="Chen C."/>
            <person name="Johnson J."/>
            <person name="Sharma A."/>
            <person name="Barry K."/>
            <person name="Grigoriev I.V."/>
            <person name="Spatafora J.W."/>
        </authorList>
    </citation>
    <scope>NUCLEOTIDE SEQUENCE [LARGE SCALE GENOMIC DNA]</scope>
    <source>
        <strain evidence="1 2">AM-OR11-056</strain>
    </source>
</reference>
<dbReference type="STRING" id="180088.A0A1J8QAF2"/>
<dbReference type="Pfam" id="PF03074">
    <property type="entry name" value="GCS"/>
    <property type="match status" value="1"/>
</dbReference>
<evidence type="ECO:0000313" key="2">
    <source>
        <dbReference type="Proteomes" id="UP000183567"/>
    </source>
</evidence>
<feature type="non-terminal residue" evidence="1">
    <location>
        <position position="59"/>
    </location>
</feature>
<sequence length="59" mass="6614">MTVEEIFVGKGSKFPGLLGLVEAYIDTLDVGVGDRLQISKYLDLVRRRATGMFVLFCFQ</sequence>